<name>A0ABV6DIX0_9BACL</name>
<dbReference type="PANTHER" id="PTHR30471:SF3">
    <property type="entry name" value="UPF0758 PROTEIN YEES-RELATED"/>
    <property type="match status" value="1"/>
</dbReference>
<keyword evidence="4" id="KW-0378">Hydrolase</keyword>
<evidence type="ECO:0000256" key="6">
    <source>
        <dbReference type="ARBA" id="ARBA00023049"/>
    </source>
</evidence>
<evidence type="ECO:0000256" key="4">
    <source>
        <dbReference type="ARBA" id="ARBA00022801"/>
    </source>
</evidence>
<dbReference type="SUPFAM" id="SSF102712">
    <property type="entry name" value="JAB1/MPN domain"/>
    <property type="match status" value="1"/>
</dbReference>
<dbReference type="EMBL" id="JBHLWN010000031">
    <property type="protein sequence ID" value="MFC0212599.1"/>
    <property type="molecule type" value="Genomic_DNA"/>
</dbReference>
<evidence type="ECO:0000256" key="5">
    <source>
        <dbReference type="ARBA" id="ARBA00022833"/>
    </source>
</evidence>
<dbReference type="RefSeq" id="WP_377469791.1">
    <property type="nucleotide sequence ID" value="NZ_JBHLWN010000031.1"/>
</dbReference>
<feature type="domain" description="MPN" evidence="8">
    <location>
        <begin position="110"/>
        <end position="232"/>
    </location>
</feature>
<dbReference type="InterPro" id="IPR001405">
    <property type="entry name" value="UPF0758"/>
</dbReference>
<gene>
    <name evidence="9" type="primary">radC</name>
    <name evidence="9" type="ORF">ACFFK0_08995</name>
</gene>
<dbReference type="PROSITE" id="PS01302">
    <property type="entry name" value="UPF0758"/>
    <property type="match status" value="1"/>
</dbReference>
<accession>A0ABV6DIX0</accession>
<sequence length="232" mass="25573">MEAAPKLHLTMRELPAEERPRERMLQSGPEALSNAELLAILLRTGTAEQSVIRLGEQLLCEAGGLRGLVGMSTAKLMRIRGIGAAKAMQVQAGIELGRRLARMTSADKVTIRSPRDAAELMMDEMRFLNKEHFVALFLNTKNHLIAKETLSIGSLNASIVHPRELFRAAIERGAASIICLHNHPSGDPTPSREDIELTVRLDEAGKLLGIELLDHIVIGDSRWISFKEQGLF</sequence>
<protein>
    <submittedName>
        <fullName evidence="9">DNA repair protein RadC</fullName>
    </submittedName>
</protein>
<dbReference type="NCBIfam" id="TIGR00608">
    <property type="entry name" value="radc"/>
    <property type="match status" value="1"/>
</dbReference>
<dbReference type="InterPro" id="IPR025657">
    <property type="entry name" value="RadC_JAB"/>
</dbReference>
<organism evidence="9 10">
    <name type="scientific">Paenibacillus chartarius</name>
    <dbReference type="NCBI Taxonomy" id="747481"/>
    <lineage>
        <taxon>Bacteria</taxon>
        <taxon>Bacillati</taxon>
        <taxon>Bacillota</taxon>
        <taxon>Bacilli</taxon>
        <taxon>Bacillales</taxon>
        <taxon>Paenibacillaceae</taxon>
        <taxon>Paenibacillus</taxon>
    </lineage>
</organism>
<proteinExistence type="inferred from homology"/>
<dbReference type="Gene3D" id="3.40.140.10">
    <property type="entry name" value="Cytidine Deaminase, domain 2"/>
    <property type="match status" value="1"/>
</dbReference>
<evidence type="ECO:0000259" key="8">
    <source>
        <dbReference type="PROSITE" id="PS50249"/>
    </source>
</evidence>
<dbReference type="PROSITE" id="PS50249">
    <property type="entry name" value="MPN"/>
    <property type="match status" value="1"/>
</dbReference>
<evidence type="ECO:0000256" key="2">
    <source>
        <dbReference type="ARBA" id="ARBA00022670"/>
    </source>
</evidence>
<evidence type="ECO:0000256" key="7">
    <source>
        <dbReference type="RuleBase" id="RU003797"/>
    </source>
</evidence>
<dbReference type="Pfam" id="PF04002">
    <property type="entry name" value="RadC"/>
    <property type="match status" value="1"/>
</dbReference>
<dbReference type="NCBIfam" id="NF000642">
    <property type="entry name" value="PRK00024.1"/>
    <property type="match status" value="1"/>
</dbReference>
<evidence type="ECO:0000313" key="10">
    <source>
        <dbReference type="Proteomes" id="UP001589776"/>
    </source>
</evidence>
<dbReference type="PANTHER" id="PTHR30471">
    <property type="entry name" value="DNA REPAIR PROTEIN RADC"/>
    <property type="match status" value="1"/>
</dbReference>
<evidence type="ECO:0000256" key="1">
    <source>
        <dbReference type="ARBA" id="ARBA00010243"/>
    </source>
</evidence>
<dbReference type="Proteomes" id="UP001589776">
    <property type="component" value="Unassembled WGS sequence"/>
</dbReference>
<dbReference type="InterPro" id="IPR020891">
    <property type="entry name" value="UPF0758_CS"/>
</dbReference>
<evidence type="ECO:0000313" key="9">
    <source>
        <dbReference type="EMBL" id="MFC0212599.1"/>
    </source>
</evidence>
<keyword evidence="2" id="KW-0645">Protease</keyword>
<dbReference type="CDD" id="cd08071">
    <property type="entry name" value="MPN_DUF2466"/>
    <property type="match status" value="1"/>
</dbReference>
<comment type="caution">
    <text evidence="9">The sequence shown here is derived from an EMBL/GenBank/DDBJ whole genome shotgun (WGS) entry which is preliminary data.</text>
</comment>
<keyword evidence="3" id="KW-0479">Metal-binding</keyword>
<comment type="similarity">
    <text evidence="1 7">Belongs to the UPF0758 family.</text>
</comment>
<dbReference type="Pfam" id="PF20582">
    <property type="entry name" value="UPF0758_N"/>
    <property type="match status" value="1"/>
</dbReference>
<keyword evidence="6" id="KW-0482">Metalloprotease</keyword>
<keyword evidence="10" id="KW-1185">Reference proteome</keyword>
<dbReference type="InterPro" id="IPR046778">
    <property type="entry name" value="UPF0758_N"/>
</dbReference>
<dbReference type="InterPro" id="IPR037518">
    <property type="entry name" value="MPN"/>
</dbReference>
<evidence type="ECO:0000256" key="3">
    <source>
        <dbReference type="ARBA" id="ARBA00022723"/>
    </source>
</evidence>
<reference evidence="9 10" key="1">
    <citation type="submission" date="2024-09" db="EMBL/GenBank/DDBJ databases">
        <authorList>
            <person name="Sun Q."/>
            <person name="Mori K."/>
        </authorList>
    </citation>
    <scope>NUCLEOTIDE SEQUENCE [LARGE SCALE GENOMIC DNA]</scope>
    <source>
        <strain evidence="9 10">CCM 7759</strain>
    </source>
</reference>
<keyword evidence="5" id="KW-0862">Zinc</keyword>